<dbReference type="SUPFAM" id="SSF56349">
    <property type="entry name" value="DNA breaking-rejoining enzymes"/>
    <property type="match status" value="1"/>
</dbReference>
<reference evidence="1" key="1">
    <citation type="submission" date="2013-07" db="EMBL/GenBank/DDBJ databases">
        <title>Midgut Transcriptome Profiling of Anoplphora glabripennis, a Lignocellulose Degrading, Wood-Boring Cerambycid.</title>
        <authorList>
            <person name="Scully E.D."/>
            <person name="Hoover K."/>
            <person name="Carlson J.E."/>
            <person name="Tien M."/>
            <person name="Geib S.M."/>
        </authorList>
    </citation>
    <scope>NUCLEOTIDE SEQUENCE</scope>
</reference>
<proteinExistence type="predicted"/>
<evidence type="ECO:0000313" key="1">
    <source>
        <dbReference type="EMBL" id="JAB65116.1"/>
    </source>
</evidence>
<dbReference type="EMBL" id="GALX01003350">
    <property type="protein sequence ID" value="JAB65116.1"/>
    <property type="molecule type" value="Transcribed_RNA"/>
</dbReference>
<name>V5I990_ANOGL</name>
<dbReference type="GO" id="GO:0003677">
    <property type="term" value="F:DNA binding"/>
    <property type="evidence" value="ECO:0007669"/>
    <property type="project" value="InterPro"/>
</dbReference>
<dbReference type="InterPro" id="IPR011010">
    <property type="entry name" value="DNA_brk_join_enz"/>
</dbReference>
<accession>V5I990</accession>
<sequence length="152" mass="17602">MESNSDSEFENVPYEISNAAAAATAQLLPEKSKSRYENVYDLFTRWMDMKKCKTITEDVILAYLAQKSETVKSSTLWSMYSMLKSTILVKKNVNIATFPKVIAFLKRKNVGYKAKKSEVFSSEQINKFIREADNETYLMLKVILTKYYDCRI</sequence>
<dbReference type="AlphaFoldDB" id="V5I990"/>
<protein>
    <submittedName>
        <fullName evidence="1">Uncharacterized protein</fullName>
    </submittedName>
</protein>
<organism evidence="1">
    <name type="scientific">Anoplophora glabripennis</name>
    <name type="common">Asian longhorn beetle</name>
    <name type="synonym">Anoplophora nobilis</name>
    <dbReference type="NCBI Taxonomy" id="217634"/>
    <lineage>
        <taxon>Eukaryota</taxon>
        <taxon>Metazoa</taxon>
        <taxon>Ecdysozoa</taxon>
        <taxon>Arthropoda</taxon>
        <taxon>Hexapoda</taxon>
        <taxon>Insecta</taxon>
        <taxon>Pterygota</taxon>
        <taxon>Neoptera</taxon>
        <taxon>Endopterygota</taxon>
        <taxon>Coleoptera</taxon>
        <taxon>Polyphaga</taxon>
        <taxon>Cucujiformia</taxon>
        <taxon>Chrysomeloidea</taxon>
        <taxon>Cerambycidae</taxon>
        <taxon>Lamiinae</taxon>
        <taxon>Lamiini</taxon>
        <taxon>Anoplophora</taxon>
    </lineage>
</organism>